<accession>A0A3B1A0C8</accession>
<dbReference type="CDD" id="cd00110">
    <property type="entry name" value="LamG"/>
    <property type="match status" value="1"/>
</dbReference>
<dbReference type="InterPro" id="IPR046524">
    <property type="entry name" value="DUF6701"/>
</dbReference>
<evidence type="ECO:0000256" key="3">
    <source>
        <dbReference type="ARBA" id="ARBA00022729"/>
    </source>
</evidence>
<protein>
    <submittedName>
        <fullName evidence="8">MSHA biogenesis protein MshQ</fullName>
    </submittedName>
</protein>
<name>A0A3B1A0C8_9ZZZZ</name>
<dbReference type="InterPro" id="IPR051360">
    <property type="entry name" value="Neuronal_Pentraxin_Related"/>
</dbReference>
<evidence type="ECO:0000313" key="8">
    <source>
        <dbReference type="EMBL" id="VAW91659.1"/>
    </source>
</evidence>
<dbReference type="InterPro" id="IPR001791">
    <property type="entry name" value="Laminin_G"/>
</dbReference>
<keyword evidence="3" id="KW-0732">Signal</keyword>
<dbReference type="GO" id="GO:0046872">
    <property type="term" value="F:metal ion binding"/>
    <property type="evidence" value="ECO:0007669"/>
    <property type="project" value="UniProtKB-KW"/>
</dbReference>
<dbReference type="EMBL" id="UOFR01000013">
    <property type="protein sequence ID" value="VAW91659.1"/>
    <property type="molecule type" value="Genomic_DNA"/>
</dbReference>
<dbReference type="SUPFAM" id="SSF49899">
    <property type="entry name" value="Concanavalin A-like lectins/glucanases"/>
    <property type="match status" value="2"/>
</dbReference>
<keyword evidence="2" id="KW-0479">Metal-binding</keyword>
<feature type="transmembrane region" description="Helical" evidence="6">
    <location>
        <begin position="31"/>
        <end position="53"/>
    </location>
</feature>
<dbReference type="SMART" id="SM00560">
    <property type="entry name" value="LamGL"/>
    <property type="match status" value="1"/>
</dbReference>
<dbReference type="InterPro" id="IPR013320">
    <property type="entry name" value="ConA-like_dom_sf"/>
</dbReference>
<evidence type="ECO:0000256" key="4">
    <source>
        <dbReference type="ARBA" id="ARBA00022837"/>
    </source>
</evidence>
<keyword evidence="6" id="KW-1133">Transmembrane helix</keyword>
<evidence type="ECO:0000256" key="2">
    <source>
        <dbReference type="ARBA" id="ARBA00022723"/>
    </source>
</evidence>
<reference evidence="8" key="1">
    <citation type="submission" date="2018-06" db="EMBL/GenBank/DDBJ databases">
        <authorList>
            <person name="Zhirakovskaya E."/>
        </authorList>
    </citation>
    <scope>NUCLEOTIDE SEQUENCE</scope>
</reference>
<keyword evidence="6" id="KW-0472">Membrane</keyword>
<dbReference type="Gene3D" id="2.60.120.200">
    <property type="match status" value="2"/>
</dbReference>
<proteinExistence type="predicted"/>
<dbReference type="PANTHER" id="PTHR19277:SF125">
    <property type="entry name" value="B6"/>
    <property type="match status" value="1"/>
</dbReference>
<dbReference type="PANTHER" id="PTHR19277">
    <property type="entry name" value="PENTRAXIN"/>
    <property type="match status" value="1"/>
</dbReference>
<dbReference type="Pfam" id="PF13385">
    <property type="entry name" value="Laminin_G_3"/>
    <property type="match status" value="2"/>
</dbReference>
<evidence type="ECO:0000256" key="5">
    <source>
        <dbReference type="ARBA" id="ARBA00023157"/>
    </source>
</evidence>
<evidence type="ECO:0000256" key="6">
    <source>
        <dbReference type="SAM" id="Phobius"/>
    </source>
</evidence>
<keyword evidence="4" id="KW-0106">Calcium</keyword>
<feature type="domain" description="LamG-like jellyroll fold" evidence="7">
    <location>
        <begin position="574"/>
        <end position="715"/>
    </location>
</feature>
<keyword evidence="5" id="KW-1015">Disulfide bond</keyword>
<keyword evidence="6" id="KW-0812">Transmembrane</keyword>
<gene>
    <name evidence="8" type="ORF">MNBD_GAMMA21-2762</name>
</gene>
<evidence type="ECO:0000256" key="1">
    <source>
        <dbReference type="ARBA" id="ARBA00001913"/>
    </source>
</evidence>
<dbReference type="Pfam" id="PF20419">
    <property type="entry name" value="DUF6701"/>
    <property type="match status" value="1"/>
</dbReference>
<evidence type="ECO:0000259" key="7">
    <source>
        <dbReference type="SMART" id="SM00560"/>
    </source>
</evidence>
<sequence length="1441" mass="153639">MKRPIVQENIITPAPYTPCSKPKLNFLQLKLAQLFIFITLLLIQSSITLAATYTSGAETFSWIDPASHTDVVWTAAPGGPANECSGFSINTDDDISQTIPMGFNFSFGGTSYPRVRITSNGRIQFNNTYCGYGTQTVGPPRTYPFPLPDTRLNNAMRIYGADLDPSAAGSVRYAALGSSPNRFFVITWSNVQEWGAATSNFDLQIILHESGDFVYQYGTITNPTLGSAQVGWHISTNDYQLYEYGNVTSLQNSALRFSPHTPAPLSYYAMDELSWNGSAAEIRDGSGNNNHGDRVGSAQTIDSGYICRGGNIPANNDAINTNMDVDSAIGNRGTITFWFNSNSAWSSGNNMLADASSNLGNGNADKYFFLVKRSSGRLRFRLEAGNDADLQAETSTNSFSSNSWHHVTITWDVVNDADWLQVYIDGARRATSRGNRNGPLNVSNVLGNLQTLFFGDNRNSGVSGSGYTGTPANGAFDEARIYTDVLSAAQITNDMNETHDCLYAAWNMDQAVWNNTLDEVVDTSGNNNHGTAFNGVLADLSNPVVAGSPGTCNYGEFDGVDDYIDLGSLPNLIDSFTMTAWINPVVINQDQRIFADDQNNSGGFAFSLGDGGNGRLRFFSRNVNPIILDSPAVINAGSWQHVAAVHDVNAKTRQLFVNGVAVTSAQPYTGTWGSDTGTASLGGENNSAGSEAVPRWRFQGSIDEVRVYARALSSGDITAVMNETRACASTFDHLLIEHDGSALTCEPESITVRACLNSDCSSVYLGDVAITLSPSGWAGGDNKIVSGGSSTFQLPRTAAGAVTLAISTPSPSPNNGIQCLNTATNSTDCTLTYYDTGFIYSIPTQTSCATSSSITISAVRLDDATQACIPTFVGQTRNVDFSLNYANPSTGTQNLTLNYNGTDYAPINTAISQTVPISFDVAGQANFTVTYPDAGQITLNSVYNGSAGTGDAGLVMNGATSYVTKPYKLYVSSDDANASCAAASATCSAFRRAGDIFNLKVAGTCEDNSVTPNFQLTGLTMAHTNIAPAINQGTLGISSFNIGAADNGEHTISTQTVSEVGAFSFTAALPVSGYFSETIGDATLNTSATLGRFYPSHFCLSAAALLNRTDANTATSCTDAFSYLDEEFNIAFTLSAQAFATSCSPAGITQNYNGNWSKFVTPFSEDTSNANETGKWNFAAVNSPLSSPTNLSSRINLDTVNSTPGDFSNGTANINANLMITRLGSAPGYTAENPFNNVRIGVNPIDTDNVGIDSTDLTIGADTYRQTGNTELFFGRLFAENAFGTNQTDVGLDMYAYTEYCSAVSSGNCTSWQRKIDDSCTLYNVNPPAGVQLGSSPAAIGTPGYYLRASPSVSSATFNFNDSGVAATYARIHVPDTNNNSAGWRLFYTAGGNGGDFTIPFTFPFNSDTTVHPYLLDVDGVASFGQFRGDDRIIFWREVLE</sequence>
<comment type="cofactor">
    <cofactor evidence="1">
        <name>Ca(2+)</name>
        <dbReference type="ChEBI" id="CHEBI:29108"/>
    </cofactor>
</comment>
<dbReference type="InterPro" id="IPR006558">
    <property type="entry name" value="LamG-like"/>
</dbReference>
<organism evidence="8">
    <name type="scientific">hydrothermal vent metagenome</name>
    <dbReference type="NCBI Taxonomy" id="652676"/>
    <lineage>
        <taxon>unclassified sequences</taxon>
        <taxon>metagenomes</taxon>
        <taxon>ecological metagenomes</taxon>
    </lineage>
</organism>